<dbReference type="InterPro" id="IPR005490">
    <property type="entry name" value="LD_TPept_cat_dom"/>
</dbReference>
<protein>
    <submittedName>
        <fullName evidence="9">L,D-transpeptidase family protein</fullName>
    </submittedName>
</protein>
<dbReference type="GO" id="GO:0071555">
    <property type="term" value="P:cell wall organization"/>
    <property type="evidence" value="ECO:0007669"/>
    <property type="project" value="UniProtKB-UniRule"/>
</dbReference>
<feature type="domain" description="L,D-TPase catalytic" evidence="8">
    <location>
        <begin position="60"/>
        <end position="193"/>
    </location>
</feature>
<dbReference type="InterPro" id="IPR038063">
    <property type="entry name" value="Transpep_catalytic_dom"/>
</dbReference>
<dbReference type="Proteomes" id="UP000480178">
    <property type="component" value="Chromosome"/>
</dbReference>
<keyword evidence="6 7" id="KW-0961">Cell wall biogenesis/degradation</keyword>
<dbReference type="PANTHER" id="PTHR36699:SF1">
    <property type="entry name" value="L,D-TRANSPEPTIDASE YAFK-RELATED"/>
    <property type="match status" value="1"/>
</dbReference>
<accession>A0A6C0GEQ7</accession>
<evidence type="ECO:0000256" key="3">
    <source>
        <dbReference type="ARBA" id="ARBA00022679"/>
    </source>
</evidence>
<dbReference type="GO" id="GO:0016740">
    <property type="term" value="F:transferase activity"/>
    <property type="evidence" value="ECO:0007669"/>
    <property type="project" value="UniProtKB-KW"/>
</dbReference>
<name>A0A6C0GEQ7_9BACT</name>
<dbReference type="PANTHER" id="PTHR36699">
    <property type="entry name" value="LD-TRANSPEPTIDASE"/>
    <property type="match status" value="1"/>
</dbReference>
<proteinExistence type="inferred from homology"/>
<evidence type="ECO:0000313" key="9">
    <source>
        <dbReference type="EMBL" id="QHT66481.1"/>
    </source>
</evidence>
<gene>
    <name evidence="9" type="ORF">GXP67_07335</name>
</gene>
<evidence type="ECO:0000256" key="5">
    <source>
        <dbReference type="ARBA" id="ARBA00022984"/>
    </source>
</evidence>
<sequence>MIRYNLLLSLLLTGLSAFLPGTFKTAQLKYARVKSAYQDKEESVKALFTTRKLDLSQSHLFIRAFKQEGLLEVWAKHPQQTTYQLVITYPVCASSGVLGPKRYGGDGQVPEGFYYIDRFNPQSNFHLSLGINYPNESDRILGEKANLGGDIFIHGSCVTIGCLPLTDDKIKELYIMTVEARSNGQSRIPVHIFPAKLTEANLNRLKQEYSTEPTLLNFWQQLKTGYAQFEASKQIPTIIVDAKGIYQYK</sequence>
<dbReference type="PROSITE" id="PS52029">
    <property type="entry name" value="LD_TPASE"/>
    <property type="match status" value="1"/>
</dbReference>
<evidence type="ECO:0000256" key="2">
    <source>
        <dbReference type="ARBA" id="ARBA00005992"/>
    </source>
</evidence>
<dbReference type="Pfam" id="PF03734">
    <property type="entry name" value="YkuD"/>
    <property type="match status" value="1"/>
</dbReference>
<keyword evidence="4 7" id="KW-0133">Cell shape</keyword>
<evidence type="ECO:0000259" key="8">
    <source>
        <dbReference type="PROSITE" id="PS52029"/>
    </source>
</evidence>
<keyword evidence="3" id="KW-0808">Transferase</keyword>
<dbReference type="CDD" id="cd16913">
    <property type="entry name" value="YkuD_like"/>
    <property type="match status" value="1"/>
</dbReference>
<dbReference type="AlphaFoldDB" id="A0A6C0GEQ7"/>
<evidence type="ECO:0000313" key="10">
    <source>
        <dbReference type="Proteomes" id="UP000480178"/>
    </source>
</evidence>
<reference evidence="9 10" key="1">
    <citation type="submission" date="2020-01" db="EMBL/GenBank/DDBJ databases">
        <authorList>
            <person name="Kim M.K."/>
        </authorList>
    </citation>
    <scope>NUCLEOTIDE SEQUENCE [LARGE SCALE GENOMIC DNA]</scope>
    <source>
        <strain evidence="9 10">172606-1</strain>
    </source>
</reference>
<dbReference type="RefSeq" id="WP_162442535.1">
    <property type="nucleotide sequence ID" value="NZ_CP048222.1"/>
</dbReference>
<comment type="pathway">
    <text evidence="1 7">Cell wall biogenesis; peptidoglycan biosynthesis.</text>
</comment>
<evidence type="ECO:0000256" key="6">
    <source>
        <dbReference type="ARBA" id="ARBA00023316"/>
    </source>
</evidence>
<keyword evidence="10" id="KW-1185">Reference proteome</keyword>
<dbReference type="GO" id="GO:0008360">
    <property type="term" value="P:regulation of cell shape"/>
    <property type="evidence" value="ECO:0007669"/>
    <property type="project" value="UniProtKB-UniRule"/>
</dbReference>
<comment type="similarity">
    <text evidence="2">Belongs to the YkuD family.</text>
</comment>
<dbReference type="EMBL" id="CP048222">
    <property type="protein sequence ID" value="QHT66481.1"/>
    <property type="molecule type" value="Genomic_DNA"/>
</dbReference>
<organism evidence="9 10">
    <name type="scientific">Rhodocytophaga rosea</name>
    <dbReference type="NCBI Taxonomy" id="2704465"/>
    <lineage>
        <taxon>Bacteria</taxon>
        <taxon>Pseudomonadati</taxon>
        <taxon>Bacteroidota</taxon>
        <taxon>Cytophagia</taxon>
        <taxon>Cytophagales</taxon>
        <taxon>Rhodocytophagaceae</taxon>
        <taxon>Rhodocytophaga</taxon>
    </lineage>
</organism>
<keyword evidence="5 7" id="KW-0573">Peptidoglycan synthesis</keyword>
<evidence type="ECO:0000256" key="1">
    <source>
        <dbReference type="ARBA" id="ARBA00004752"/>
    </source>
</evidence>
<dbReference type="UniPathway" id="UPA00219"/>
<dbReference type="SUPFAM" id="SSF141523">
    <property type="entry name" value="L,D-transpeptidase catalytic domain-like"/>
    <property type="match status" value="1"/>
</dbReference>
<dbReference type="GO" id="GO:0004180">
    <property type="term" value="F:carboxypeptidase activity"/>
    <property type="evidence" value="ECO:0007669"/>
    <property type="project" value="UniProtKB-ARBA"/>
</dbReference>
<dbReference type="KEGG" id="rhoz:GXP67_07335"/>
<feature type="active site" description="Proton donor/acceptor" evidence="7">
    <location>
        <position position="154"/>
    </location>
</feature>
<evidence type="ECO:0000256" key="4">
    <source>
        <dbReference type="ARBA" id="ARBA00022960"/>
    </source>
</evidence>
<feature type="active site" description="Nucleophile" evidence="7">
    <location>
        <position position="162"/>
    </location>
</feature>
<evidence type="ECO:0000256" key="7">
    <source>
        <dbReference type="PROSITE-ProRule" id="PRU01373"/>
    </source>
</evidence>
<dbReference type="GO" id="GO:0009252">
    <property type="term" value="P:peptidoglycan biosynthetic process"/>
    <property type="evidence" value="ECO:0007669"/>
    <property type="project" value="UniProtKB-UniPathway"/>
</dbReference>